<dbReference type="EMBL" id="JAAIKR010000002">
    <property type="protein sequence ID" value="MBR9727213.1"/>
    <property type="molecule type" value="Genomic_DNA"/>
</dbReference>
<dbReference type="RefSeq" id="WP_153663398.1">
    <property type="nucleotide sequence ID" value="NZ_JAAIKR010000002.1"/>
</dbReference>
<sequence>MSEPEYIKGTRSILLTLSSFENVTVPPDNSYTQVLSSSVRNYLFIDSQSRQQHWLLPTNENVILHRELIFRESHLISKTDSEIAKPNAIAQLYVLTKEDTNNDDLINELDLATLALSTADGKDFTTAIRHIEQYIGSVFIDPHYLLVFYRKSDLFYSSMIDLENFTVVSKQQISLPSMTLALRQGV</sequence>
<protein>
    <submittedName>
        <fullName evidence="1">Uncharacterized protein</fullName>
    </submittedName>
</protein>
<organism evidence="1 2">
    <name type="scientific">Shewanella intestini</name>
    <dbReference type="NCBI Taxonomy" id="2017544"/>
    <lineage>
        <taxon>Bacteria</taxon>
        <taxon>Pseudomonadati</taxon>
        <taxon>Pseudomonadota</taxon>
        <taxon>Gammaproteobacteria</taxon>
        <taxon>Alteromonadales</taxon>
        <taxon>Shewanellaceae</taxon>
        <taxon>Shewanella</taxon>
    </lineage>
</organism>
<evidence type="ECO:0000313" key="1">
    <source>
        <dbReference type="EMBL" id="MBR9727213.1"/>
    </source>
</evidence>
<accession>A0ABS5HZJ1</accession>
<evidence type="ECO:0000313" key="2">
    <source>
        <dbReference type="Proteomes" id="UP000811844"/>
    </source>
</evidence>
<proteinExistence type="predicted"/>
<comment type="caution">
    <text evidence="1">The sequence shown here is derived from an EMBL/GenBank/DDBJ whole genome shotgun (WGS) entry which is preliminary data.</text>
</comment>
<reference evidence="1 2" key="1">
    <citation type="submission" date="2020-02" db="EMBL/GenBank/DDBJ databases">
        <title>Shewanella WXL01 sp. nov., a marine bacterium isolated from green algae in Luhuitou Fringing Reef (Northern South China Sea).</title>
        <authorList>
            <person name="Wang X."/>
        </authorList>
    </citation>
    <scope>NUCLEOTIDE SEQUENCE [LARGE SCALE GENOMIC DNA]</scope>
    <source>
        <strain evidence="1 2">MCCC 1A01895</strain>
    </source>
</reference>
<dbReference type="Proteomes" id="UP000811844">
    <property type="component" value="Unassembled WGS sequence"/>
</dbReference>
<keyword evidence="2" id="KW-1185">Reference proteome</keyword>
<gene>
    <name evidence="1" type="ORF">G3R48_04275</name>
</gene>
<name>A0ABS5HZJ1_9GAMM</name>